<dbReference type="SUPFAM" id="SSF53098">
    <property type="entry name" value="Ribonuclease H-like"/>
    <property type="match status" value="1"/>
</dbReference>
<feature type="domain" description="Integrase catalytic" evidence="1">
    <location>
        <begin position="72"/>
        <end position="235"/>
    </location>
</feature>
<comment type="caution">
    <text evidence="2">The sequence shown here is derived from an EMBL/GenBank/DDBJ whole genome shotgun (WGS) entry which is preliminary data.</text>
</comment>
<dbReference type="InterPro" id="IPR056924">
    <property type="entry name" value="SH3_Tf2-1"/>
</dbReference>
<dbReference type="Gene3D" id="1.10.340.70">
    <property type="match status" value="1"/>
</dbReference>
<dbReference type="InterPro" id="IPR001584">
    <property type="entry name" value="Integrase_cat-core"/>
</dbReference>
<evidence type="ECO:0000259" key="1">
    <source>
        <dbReference type="PROSITE" id="PS50994"/>
    </source>
</evidence>
<proteinExistence type="predicted"/>
<dbReference type="InterPro" id="IPR036397">
    <property type="entry name" value="RNaseH_sf"/>
</dbReference>
<evidence type="ECO:0000313" key="3">
    <source>
        <dbReference type="Proteomes" id="UP001358586"/>
    </source>
</evidence>
<dbReference type="Proteomes" id="UP001358586">
    <property type="component" value="Chromosome 13"/>
</dbReference>
<reference evidence="2 3" key="1">
    <citation type="submission" date="2023-03" db="EMBL/GenBank/DDBJ databases">
        <title>WGS of Gossypium arboreum.</title>
        <authorList>
            <person name="Yu D."/>
        </authorList>
    </citation>
    <scope>NUCLEOTIDE SEQUENCE [LARGE SCALE GENOMIC DNA]</scope>
    <source>
        <tissue evidence="2">Leaf</tissue>
    </source>
</reference>
<sequence length="406" mass="47121">MPKDPELRQLILKEAHGGLCAMHPGGNKLYRDLREVYWWPGLKREVTEFVGKCLTCQQVKAKHQLPSGLLQPVKIPLWKWERVTMDFVSGLPLTPTKKDSVWVVVDRLTKSAHFIPVRTDYSLQKLAKLYVAEVVRLHGVPVSIIFDRDPRFTSRFCRKLQEALGTRLDFSTAFHPQTDGQSERVIQVLEDMLRGCIIDFRGSWEDYLPLAEFAYNNSYQASIQMAPYEALYGRRCRTPTCWTELGERRVLGPELVAGTESKVKLIRGRLKEASDRQKSYADLKRKEIEFAVGDMVFLKVSPWKKILRFGKKGKLSPRFIGPYRIVKRVGPVAYQLELPPELHLAEIEVQSDLTFEEEPVQILDRDVKMLRRKSVPLVKVLWRNHGKEKATWETEEVMRQQYPQLF</sequence>
<organism evidence="2 3">
    <name type="scientific">Gossypium arboreum</name>
    <name type="common">Tree cotton</name>
    <name type="synonym">Gossypium nanking</name>
    <dbReference type="NCBI Taxonomy" id="29729"/>
    <lineage>
        <taxon>Eukaryota</taxon>
        <taxon>Viridiplantae</taxon>
        <taxon>Streptophyta</taxon>
        <taxon>Embryophyta</taxon>
        <taxon>Tracheophyta</taxon>
        <taxon>Spermatophyta</taxon>
        <taxon>Magnoliopsida</taxon>
        <taxon>eudicotyledons</taxon>
        <taxon>Gunneridae</taxon>
        <taxon>Pentapetalae</taxon>
        <taxon>rosids</taxon>
        <taxon>malvids</taxon>
        <taxon>Malvales</taxon>
        <taxon>Malvaceae</taxon>
        <taxon>Malvoideae</taxon>
        <taxon>Gossypium</taxon>
    </lineage>
</organism>
<protein>
    <recommendedName>
        <fullName evidence="1">Integrase catalytic domain-containing protein</fullName>
    </recommendedName>
</protein>
<evidence type="ECO:0000313" key="2">
    <source>
        <dbReference type="EMBL" id="KAK5771447.1"/>
    </source>
</evidence>
<dbReference type="Gene3D" id="3.30.420.10">
    <property type="entry name" value="Ribonuclease H-like superfamily/Ribonuclease H"/>
    <property type="match status" value="1"/>
</dbReference>
<gene>
    <name evidence="2" type="ORF">PVK06_047651</name>
</gene>
<dbReference type="PANTHER" id="PTHR45835">
    <property type="entry name" value="YALI0A06105P"/>
    <property type="match status" value="1"/>
</dbReference>
<dbReference type="InterPro" id="IPR012337">
    <property type="entry name" value="RNaseH-like_sf"/>
</dbReference>
<dbReference type="EMBL" id="JARKNE010000013">
    <property type="protein sequence ID" value="KAK5771447.1"/>
    <property type="molecule type" value="Genomic_DNA"/>
</dbReference>
<name>A0ABR0MDT8_GOSAR</name>
<dbReference type="Pfam" id="PF24626">
    <property type="entry name" value="SH3_Tf2-1"/>
    <property type="match status" value="1"/>
</dbReference>
<dbReference type="Pfam" id="PF17921">
    <property type="entry name" value="Integrase_H2C2"/>
    <property type="match status" value="1"/>
</dbReference>
<keyword evidence="3" id="KW-1185">Reference proteome</keyword>
<dbReference type="PROSITE" id="PS50994">
    <property type="entry name" value="INTEGRASE"/>
    <property type="match status" value="1"/>
</dbReference>
<dbReference type="InterPro" id="IPR041588">
    <property type="entry name" value="Integrase_H2C2"/>
</dbReference>
<dbReference type="PANTHER" id="PTHR45835:SF99">
    <property type="entry name" value="CHROMO DOMAIN-CONTAINING PROTEIN-RELATED"/>
    <property type="match status" value="1"/>
</dbReference>
<accession>A0ABR0MDT8</accession>